<reference evidence="1 2" key="1">
    <citation type="submission" date="2019-12" db="EMBL/GenBank/DDBJ databases">
        <title>Genomic-based taxomic classification of the family Erythrobacteraceae.</title>
        <authorList>
            <person name="Xu L."/>
        </authorList>
    </citation>
    <scope>NUCLEOTIDE SEQUENCE [LARGE SCALE GENOMIC DNA]</scope>
    <source>
        <strain evidence="1 2">KCTC 42006</strain>
    </source>
</reference>
<comment type="caution">
    <text evidence="1">The sequence shown here is derived from an EMBL/GenBank/DDBJ whole genome shotgun (WGS) entry which is preliminary data.</text>
</comment>
<gene>
    <name evidence="1" type="ORF">GRI35_05860</name>
</gene>
<organism evidence="1 2">
    <name type="scientific">Pontixanthobacter aestiaquae</name>
    <dbReference type="NCBI Taxonomy" id="1509367"/>
    <lineage>
        <taxon>Bacteria</taxon>
        <taxon>Pseudomonadati</taxon>
        <taxon>Pseudomonadota</taxon>
        <taxon>Alphaproteobacteria</taxon>
        <taxon>Sphingomonadales</taxon>
        <taxon>Erythrobacteraceae</taxon>
        <taxon>Pontixanthobacter</taxon>
    </lineage>
</organism>
<sequence>MIVSLPTAETARNYGQPITLASHQALWMTALAHVPVPEPVAELLNTHVTPRTAIPMAPSQTIGESTVNHWSLDAWLFWRPSGAQGPTAGPLPASFGGSQAGAVLRYRFAPNSRHSPNAYARATNALSGGKETDLAFGLSALMLPKLPISVHAEIRASRTTDRTEIRPAAFVVTEIPPLKTPLGTQVSTYGQAGYVGGEFATSFVDGHVKLDRELADFDLAKLRIGAGTWGGA</sequence>
<protein>
    <submittedName>
        <fullName evidence="1">Uncharacterized protein</fullName>
    </submittedName>
</protein>
<keyword evidence="2" id="KW-1185">Reference proteome</keyword>
<dbReference type="RefSeq" id="WP_160613292.1">
    <property type="nucleotide sequence ID" value="NZ_JAUFQM010000001.1"/>
</dbReference>
<name>A0A844Z566_9SPHN</name>
<dbReference type="OrthoDB" id="7427399at2"/>
<accession>A0A844Z566</accession>
<proteinExistence type="predicted"/>
<dbReference type="AlphaFoldDB" id="A0A844Z566"/>
<evidence type="ECO:0000313" key="2">
    <source>
        <dbReference type="Proteomes" id="UP000460290"/>
    </source>
</evidence>
<dbReference type="EMBL" id="WTYZ01000001">
    <property type="protein sequence ID" value="MXO82888.1"/>
    <property type="molecule type" value="Genomic_DNA"/>
</dbReference>
<evidence type="ECO:0000313" key="1">
    <source>
        <dbReference type="EMBL" id="MXO82888.1"/>
    </source>
</evidence>
<dbReference type="Proteomes" id="UP000460290">
    <property type="component" value="Unassembled WGS sequence"/>
</dbReference>